<organism evidence="8 9">
    <name type="scientific">Egicoccus halophilus</name>
    <dbReference type="NCBI Taxonomy" id="1670830"/>
    <lineage>
        <taxon>Bacteria</taxon>
        <taxon>Bacillati</taxon>
        <taxon>Actinomycetota</taxon>
        <taxon>Nitriliruptoria</taxon>
        <taxon>Egicoccales</taxon>
        <taxon>Egicoccaceae</taxon>
        <taxon>Egicoccus</taxon>
    </lineage>
</organism>
<dbReference type="Gene3D" id="3.90.1310.10">
    <property type="entry name" value="Penicillin-binding protein 2a (Domain 2)"/>
    <property type="match status" value="1"/>
</dbReference>
<keyword evidence="3 4" id="KW-0472">Membrane</keyword>
<dbReference type="InterPro" id="IPR007887">
    <property type="entry name" value="MecA_N"/>
</dbReference>
<dbReference type="GO" id="GO:0071555">
    <property type="term" value="P:cell wall organization"/>
    <property type="evidence" value="ECO:0007669"/>
    <property type="project" value="TreeGrafter"/>
</dbReference>
<dbReference type="EMBL" id="BMHA01000009">
    <property type="protein sequence ID" value="GGI07846.1"/>
    <property type="molecule type" value="Genomic_DNA"/>
</dbReference>
<protein>
    <submittedName>
        <fullName evidence="8">Cell division protein FtsI</fullName>
    </submittedName>
</protein>
<dbReference type="SUPFAM" id="SSF56519">
    <property type="entry name" value="Penicillin binding protein dimerisation domain"/>
    <property type="match status" value="1"/>
</dbReference>
<dbReference type="GO" id="GO:0051301">
    <property type="term" value="P:cell division"/>
    <property type="evidence" value="ECO:0007669"/>
    <property type="project" value="UniProtKB-KW"/>
</dbReference>
<dbReference type="GO" id="GO:0046677">
    <property type="term" value="P:response to antibiotic"/>
    <property type="evidence" value="ECO:0007669"/>
    <property type="project" value="InterPro"/>
</dbReference>
<evidence type="ECO:0000259" key="6">
    <source>
        <dbReference type="Pfam" id="PF03717"/>
    </source>
</evidence>
<dbReference type="Pfam" id="PF05223">
    <property type="entry name" value="MecA_N"/>
    <property type="match status" value="1"/>
</dbReference>
<dbReference type="Gene3D" id="3.30.1390.30">
    <property type="entry name" value="Penicillin-binding protein 2a, domain 3"/>
    <property type="match status" value="1"/>
</dbReference>
<reference evidence="8" key="1">
    <citation type="journal article" date="2014" name="Int. J. Syst. Evol. Microbiol.">
        <title>Complete genome sequence of Corynebacterium casei LMG S-19264T (=DSM 44701T), isolated from a smear-ripened cheese.</title>
        <authorList>
            <consortium name="US DOE Joint Genome Institute (JGI-PGF)"/>
            <person name="Walter F."/>
            <person name="Albersmeier A."/>
            <person name="Kalinowski J."/>
            <person name="Ruckert C."/>
        </authorList>
    </citation>
    <scope>NUCLEOTIDE SEQUENCE</scope>
    <source>
        <strain evidence="8">CGMCC 1.14988</strain>
    </source>
</reference>
<dbReference type="GO" id="GO:0071972">
    <property type="term" value="F:peptidoglycan L,D-transpeptidase activity"/>
    <property type="evidence" value="ECO:0007669"/>
    <property type="project" value="TreeGrafter"/>
</dbReference>
<dbReference type="InterPro" id="IPR050515">
    <property type="entry name" value="Beta-lactam/transpept"/>
</dbReference>
<keyword evidence="9" id="KW-1185">Reference proteome</keyword>
<name>A0A8J3EUJ7_9ACTN</name>
<dbReference type="Pfam" id="PF03717">
    <property type="entry name" value="PBP_dimer"/>
    <property type="match status" value="1"/>
</dbReference>
<dbReference type="PANTHER" id="PTHR30627">
    <property type="entry name" value="PEPTIDOGLYCAN D,D-TRANSPEPTIDASE"/>
    <property type="match status" value="1"/>
</dbReference>
<evidence type="ECO:0000256" key="1">
    <source>
        <dbReference type="ARBA" id="ARBA00004370"/>
    </source>
</evidence>
<reference evidence="8" key="2">
    <citation type="submission" date="2020-09" db="EMBL/GenBank/DDBJ databases">
        <authorList>
            <person name="Sun Q."/>
            <person name="Zhou Y."/>
        </authorList>
    </citation>
    <scope>NUCLEOTIDE SEQUENCE</scope>
    <source>
        <strain evidence="8">CGMCC 1.14988</strain>
    </source>
</reference>
<evidence type="ECO:0000256" key="3">
    <source>
        <dbReference type="ARBA" id="ARBA00023136"/>
    </source>
</evidence>
<comment type="similarity">
    <text evidence="2">Belongs to the transpeptidase family.</text>
</comment>
<keyword evidence="4" id="KW-0812">Transmembrane</keyword>
<accession>A0A8J3EUJ7</accession>
<keyword evidence="4" id="KW-1133">Transmembrane helix</keyword>
<dbReference type="SUPFAM" id="SSF54427">
    <property type="entry name" value="NTF2-like"/>
    <property type="match status" value="1"/>
</dbReference>
<evidence type="ECO:0000256" key="4">
    <source>
        <dbReference type="SAM" id="Phobius"/>
    </source>
</evidence>
<dbReference type="Pfam" id="PF00905">
    <property type="entry name" value="Transpeptidase"/>
    <property type="match status" value="1"/>
</dbReference>
<dbReference type="InterPro" id="IPR032710">
    <property type="entry name" value="NTF2-like_dom_sf"/>
</dbReference>
<dbReference type="InterPro" id="IPR036138">
    <property type="entry name" value="PBP_dimer_sf"/>
</dbReference>
<evidence type="ECO:0000313" key="8">
    <source>
        <dbReference type="EMBL" id="GGI07846.1"/>
    </source>
</evidence>
<dbReference type="Gene3D" id="3.40.710.10">
    <property type="entry name" value="DD-peptidase/beta-lactamase superfamily"/>
    <property type="match status" value="1"/>
</dbReference>
<evidence type="ECO:0000259" key="5">
    <source>
        <dbReference type="Pfam" id="PF00905"/>
    </source>
</evidence>
<dbReference type="PANTHER" id="PTHR30627:SF24">
    <property type="entry name" value="PENICILLIN-BINDING PROTEIN 4B"/>
    <property type="match status" value="1"/>
</dbReference>
<feature type="domain" description="NTF2-like N-terminal transpeptidase" evidence="7">
    <location>
        <begin position="60"/>
        <end position="168"/>
    </location>
</feature>
<comment type="subcellular location">
    <subcellularLocation>
        <location evidence="1">Membrane</location>
    </subcellularLocation>
</comment>
<dbReference type="InterPro" id="IPR001460">
    <property type="entry name" value="PCN-bd_Tpept"/>
</dbReference>
<dbReference type="AlphaFoldDB" id="A0A8J3EUJ7"/>
<evidence type="ECO:0000259" key="7">
    <source>
        <dbReference type="Pfam" id="PF05223"/>
    </source>
</evidence>
<feature type="transmembrane region" description="Helical" evidence="4">
    <location>
        <begin position="24"/>
        <end position="45"/>
    </location>
</feature>
<dbReference type="Proteomes" id="UP000650511">
    <property type="component" value="Unassembled WGS sequence"/>
</dbReference>
<evidence type="ECO:0000313" key="9">
    <source>
        <dbReference type="Proteomes" id="UP000650511"/>
    </source>
</evidence>
<dbReference type="InterPro" id="IPR005311">
    <property type="entry name" value="PBP_dimer"/>
</dbReference>
<gene>
    <name evidence="8" type="ORF">GCM10011354_26130</name>
</gene>
<dbReference type="GO" id="GO:0008658">
    <property type="term" value="F:penicillin binding"/>
    <property type="evidence" value="ECO:0007669"/>
    <property type="project" value="InterPro"/>
</dbReference>
<feature type="domain" description="Penicillin-binding protein transpeptidase" evidence="5">
    <location>
        <begin position="381"/>
        <end position="652"/>
    </location>
</feature>
<evidence type="ECO:0000256" key="2">
    <source>
        <dbReference type="ARBA" id="ARBA00007171"/>
    </source>
</evidence>
<dbReference type="GO" id="GO:0005886">
    <property type="term" value="C:plasma membrane"/>
    <property type="evidence" value="ECO:0007669"/>
    <property type="project" value="TreeGrafter"/>
</dbReference>
<dbReference type="OrthoDB" id="5241017at2"/>
<feature type="domain" description="Penicillin-binding protein dimerisation" evidence="6">
    <location>
        <begin position="178"/>
        <end position="324"/>
    </location>
</feature>
<keyword evidence="8" id="KW-0131">Cell cycle</keyword>
<sequence>MRGDPGGYRSRTEPTGVEVAVKDLLVAVLSLCALAVVALGGWWVLTESELFADSAAEADPAETAGAFAAAWERGDAESLAELAREDDDTVRATYEQFAEGLMADSDALEVRPGPTEQVQDGRARTPVAVTVDGPFGEVSWDVELETVRERGAWGVVWSTATVHPSLRPGMVFDVVREEVDRAPILAVGGQELAGEREQVTVGFEPGTVADRDELVATFEEVLPDTGEIVERLYARGGLVDDWFYPVISLPAEQADEVRAALRGVRGVVLRSGTGRALYDAGFAHHVVGVVGPVTAEQLERLGPSYASGDEVGQFGLEAVYESDLVDAVRIRAVLRERAEGAVHEVLGEALAGGLDAVRTTLDVPVQQAVENALAGVEDEAAIVVVDAADGAIRAAASRPLTAYNRAFEGRYAPGSAFRLVTGEALLAAGNVPGSEVVCDERTTVGGRTVTNAEGPALGTTSLQQAFAAGCDTTLATLAADALGPEGLAAAAERFGVGTQPQLPVPSFGGSFPTPADTTELVEAAVGLGRVEVSPLQLASMAAAARSGVWHPPSLMVDDEPDEARQLAAGTLDDLRTLLRAAVTDGDAVAAAGAAGDGATGELVEGVAGTARTSGGERHAWFAGSWGQYGFAVLVEDGGSGAEVAAPIAGRLVDEFELQLAADG</sequence>
<keyword evidence="8" id="KW-0132">Cell division</keyword>
<dbReference type="SUPFAM" id="SSF56601">
    <property type="entry name" value="beta-lactamase/transpeptidase-like"/>
    <property type="match status" value="1"/>
</dbReference>
<comment type="caution">
    <text evidence="8">The sequence shown here is derived from an EMBL/GenBank/DDBJ whole genome shotgun (WGS) entry which is preliminary data.</text>
</comment>
<proteinExistence type="inferred from homology"/>
<dbReference type="InterPro" id="IPR012338">
    <property type="entry name" value="Beta-lactam/transpept-like"/>
</dbReference>